<sequence length="216" mass="22261">MNKQKGFTLIEIAIVLVIIGLLVGGVLQGQELIENSRVKQAVKDMNGTAAAIFAYQDRYGRMPGDDGPAATLTARGASWAAVGAGDADGRLEVTTNRTFSGNTESGAFWQHLKAAGFISGNPADAGLLTMPTNAWGGFMGVTTAAMGGNLTGTKVCLSQVPGSAAISIDNELDDGLGATGRLRATIGTSGVNTNPSNAVLAALYSEDNVYTICYRI</sequence>
<name>A0A2A4XIJ4_9GAMM</name>
<evidence type="ECO:0000313" key="2">
    <source>
        <dbReference type="EMBL" id="PCI82492.1"/>
    </source>
</evidence>
<accession>A0A2A4XIJ4</accession>
<keyword evidence="1" id="KW-0812">Transmembrane</keyword>
<dbReference type="InterPro" id="IPR012902">
    <property type="entry name" value="N_methyl_site"/>
</dbReference>
<evidence type="ECO:0000313" key="3">
    <source>
        <dbReference type="Proteomes" id="UP000218767"/>
    </source>
</evidence>
<organism evidence="2 3">
    <name type="scientific">SAR86 cluster bacterium</name>
    <dbReference type="NCBI Taxonomy" id="2030880"/>
    <lineage>
        <taxon>Bacteria</taxon>
        <taxon>Pseudomonadati</taxon>
        <taxon>Pseudomonadota</taxon>
        <taxon>Gammaproteobacteria</taxon>
        <taxon>SAR86 cluster</taxon>
    </lineage>
</organism>
<gene>
    <name evidence="2" type="ORF">COB20_00120</name>
</gene>
<protein>
    <submittedName>
        <fullName evidence="2">Prepilin-type cleavage/methylation domain-containing protein</fullName>
    </submittedName>
</protein>
<dbReference type="InterPro" id="IPR045584">
    <property type="entry name" value="Pilin-like"/>
</dbReference>
<comment type="caution">
    <text evidence="2">The sequence shown here is derived from an EMBL/GenBank/DDBJ whole genome shotgun (WGS) entry which is preliminary data.</text>
</comment>
<reference evidence="3" key="1">
    <citation type="submission" date="2017-08" db="EMBL/GenBank/DDBJ databases">
        <title>A dynamic microbial community with high functional redundancy inhabits the cold, oxic subseafloor aquifer.</title>
        <authorList>
            <person name="Tully B.J."/>
            <person name="Wheat C.G."/>
            <person name="Glazer B.T."/>
            <person name="Huber J.A."/>
        </authorList>
    </citation>
    <scope>NUCLEOTIDE SEQUENCE [LARGE SCALE GENOMIC DNA]</scope>
</reference>
<dbReference type="SUPFAM" id="SSF54523">
    <property type="entry name" value="Pili subunits"/>
    <property type="match status" value="1"/>
</dbReference>
<dbReference type="Pfam" id="PF07963">
    <property type="entry name" value="N_methyl"/>
    <property type="match status" value="1"/>
</dbReference>
<evidence type="ECO:0000256" key="1">
    <source>
        <dbReference type="SAM" id="Phobius"/>
    </source>
</evidence>
<dbReference type="PROSITE" id="PS00409">
    <property type="entry name" value="PROKAR_NTER_METHYL"/>
    <property type="match status" value="1"/>
</dbReference>
<dbReference type="AlphaFoldDB" id="A0A2A4XIJ4"/>
<dbReference type="Proteomes" id="UP000218767">
    <property type="component" value="Unassembled WGS sequence"/>
</dbReference>
<dbReference type="Gene3D" id="3.30.700.10">
    <property type="entry name" value="Glycoprotein, Type 4 Pilin"/>
    <property type="match status" value="1"/>
</dbReference>
<dbReference type="EMBL" id="NVUL01000001">
    <property type="protein sequence ID" value="PCI82492.1"/>
    <property type="molecule type" value="Genomic_DNA"/>
</dbReference>
<dbReference type="NCBIfam" id="TIGR02532">
    <property type="entry name" value="IV_pilin_GFxxxE"/>
    <property type="match status" value="1"/>
</dbReference>
<keyword evidence="1" id="KW-1133">Transmembrane helix</keyword>
<feature type="transmembrane region" description="Helical" evidence="1">
    <location>
        <begin position="7"/>
        <end position="27"/>
    </location>
</feature>
<dbReference type="PANTHER" id="PTHR30093">
    <property type="entry name" value="GENERAL SECRETION PATHWAY PROTEIN G"/>
    <property type="match status" value="1"/>
</dbReference>
<proteinExistence type="predicted"/>
<keyword evidence="1" id="KW-0472">Membrane</keyword>